<keyword evidence="6" id="KW-1185">Reference proteome</keyword>
<evidence type="ECO:0000313" key="5">
    <source>
        <dbReference type="EMBL" id="GJT77521.1"/>
    </source>
</evidence>
<sequence length="290" mass="32647">MDVELIQQDNVELEHQLIEVGNKLSNPPPLTDDLLLLLDHSCQSSPFKFDCVPPVRFLADQSNRSYNKRLSVLENVCKTKAFVIMLDIECDVVIVRMFEHFLRSIRDYHRGDIFLYMETIMVLILKESEEVSVELLKPLLASVKKHSEGVLPVARELGEGVLWKSAEKLKPYLMQAVSALGDPLDTYTEIVTSVCGGTTATFQRDDENHSQLSALKVGWTVMKPSLVGSCCCNILLAHSKSRVGPWGLSEGSGFLVPRVEGNALGWFHRAANTSRSRQWKDNELVHPWLK</sequence>
<dbReference type="Pfam" id="PF20168">
    <property type="entry name" value="PDS5"/>
    <property type="match status" value="1"/>
</dbReference>
<proteinExistence type="predicted"/>
<gene>
    <name evidence="5" type="ORF">Tco_1044246</name>
</gene>
<dbReference type="Proteomes" id="UP001151760">
    <property type="component" value="Unassembled WGS sequence"/>
</dbReference>
<comment type="subcellular location">
    <subcellularLocation>
        <location evidence="1">Nucleus</location>
    </subcellularLocation>
</comment>
<protein>
    <submittedName>
        <fullName evidence="5">Sister chromatid cohesion protein PDS5-like protein isoform X1</fullName>
    </submittedName>
</protein>
<evidence type="ECO:0000256" key="3">
    <source>
        <dbReference type="ARBA" id="ARBA00023204"/>
    </source>
</evidence>
<keyword evidence="4" id="KW-0539">Nucleus</keyword>
<keyword evidence="2" id="KW-0227">DNA damage</keyword>
<evidence type="ECO:0000256" key="2">
    <source>
        <dbReference type="ARBA" id="ARBA00022763"/>
    </source>
</evidence>
<dbReference type="PANTHER" id="PTHR12663:SF3">
    <property type="entry name" value="SISTER CHROMATID COHESION PROTEIN PDS5 HOMOLOG C"/>
    <property type="match status" value="1"/>
</dbReference>
<evidence type="ECO:0000256" key="4">
    <source>
        <dbReference type="ARBA" id="ARBA00023242"/>
    </source>
</evidence>
<organism evidence="5 6">
    <name type="scientific">Tanacetum coccineum</name>
    <dbReference type="NCBI Taxonomy" id="301880"/>
    <lineage>
        <taxon>Eukaryota</taxon>
        <taxon>Viridiplantae</taxon>
        <taxon>Streptophyta</taxon>
        <taxon>Embryophyta</taxon>
        <taxon>Tracheophyta</taxon>
        <taxon>Spermatophyta</taxon>
        <taxon>Magnoliopsida</taxon>
        <taxon>eudicotyledons</taxon>
        <taxon>Gunneridae</taxon>
        <taxon>Pentapetalae</taxon>
        <taxon>asterids</taxon>
        <taxon>campanulids</taxon>
        <taxon>Asterales</taxon>
        <taxon>Asteraceae</taxon>
        <taxon>Asteroideae</taxon>
        <taxon>Anthemideae</taxon>
        <taxon>Anthemidinae</taxon>
        <taxon>Tanacetum</taxon>
    </lineage>
</organism>
<reference evidence="5" key="2">
    <citation type="submission" date="2022-01" db="EMBL/GenBank/DDBJ databases">
        <authorList>
            <person name="Yamashiro T."/>
            <person name="Shiraishi A."/>
            <person name="Satake H."/>
            <person name="Nakayama K."/>
        </authorList>
    </citation>
    <scope>NUCLEOTIDE SEQUENCE</scope>
</reference>
<reference evidence="5" key="1">
    <citation type="journal article" date="2022" name="Int. J. Mol. Sci.">
        <title>Draft Genome of Tanacetum Coccineum: Genomic Comparison of Closely Related Tanacetum-Family Plants.</title>
        <authorList>
            <person name="Yamashiro T."/>
            <person name="Shiraishi A."/>
            <person name="Nakayama K."/>
            <person name="Satake H."/>
        </authorList>
    </citation>
    <scope>NUCLEOTIDE SEQUENCE</scope>
</reference>
<name>A0ABQ5GPD8_9ASTR</name>
<evidence type="ECO:0000256" key="1">
    <source>
        <dbReference type="ARBA" id="ARBA00004123"/>
    </source>
</evidence>
<dbReference type="InterPro" id="IPR039776">
    <property type="entry name" value="Pds5"/>
</dbReference>
<keyword evidence="3" id="KW-0234">DNA repair</keyword>
<evidence type="ECO:0000313" key="6">
    <source>
        <dbReference type="Proteomes" id="UP001151760"/>
    </source>
</evidence>
<accession>A0ABQ5GPD8</accession>
<comment type="caution">
    <text evidence="5">The sequence shown here is derived from an EMBL/GenBank/DDBJ whole genome shotgun (WGS) entry which is preliminary data.</text>
</comment>
<dbReference type="PANTHER" id="PTHR12663">
    <property type="entry name" value="ANDROGEN INDUCED INHIBITOR OF PROLIFERATION AS3 / PDS5-RELATED"/>
    <property type="match status" value="1"/>
</dbReference>
<dbReference type="EMBL" id="BQNB010018718">
    <property type="protein sequence ID" value="GJT77521.1"/>
    <property type="molecule type" value="Genomic_DNA"/>
</dbReference>